<feature type="binding site" evidence="5">
    <location>
        <position position="230"/>
    </location>
    <ligand>
        <name>substrate</name>
    </ligand>
</feature>
<keyword evidence="3 5" id="KW-0093">Biotin biosynthesis</keyword>
<keyword evidence="1 5" id="KW-0719">Serine esterase</keyword>
<evidence type="ECO:0000256" key="1">
    <source>
        <dbReference type="ARBA" id="ARBA00022487"/>
    </source>
</evidence>
<feature type="active site" evidence="5">
    <location>
        <position position="202"/>
    </location>
</feature>
<keyword evidence="4 5" id="KW-0378">Hydrolase</keyword>
<dbReference type="PANTHER" id="PTHR43798:SF31">
    <property type="entry name" value="AB HYDROLASE SUPERFAMILY PROTEIN YCLE"/>
    <property type="match status" value="1"/>
</dbReference>
<comment type="similarity">
    <text evidence="5">Belongs to the AB hydrolase superfamily. Carboxylesterase BioH family.</text>
</comment>
<feature type="binding site" evidence="5">
    <location>
        <begin position="80"/>
        <end position="81"/>
    </location>
    <ligand>
        <name>substrate</name>
    </ligand>
</feature>
<evidence type="ECO:0000259" key="6">
    <source>
        <dbReference type="Pfam" id="PF12697"/>
    </source>
</evidence>
<dbReference type="Gene3D" id="3.40.50.1820">
    <property type="entry name" value="alpha/beta hydrolase"/>
    <property type="match status" value="1"/>
</dbReference>
<evidence type="ECO:0000313" key="8">
    <source>
        <dbReference type="Proteomes" id="UP000538931"/>
    </source>
</evidence>
<dbReference type="RefSeq" id="WP_181737338.1">
    <property type="nucleotide sequence ID" value="NZ_JACEMT010000035.1"/>
</dbReference>
<evidence type="ECO:0000256" key="3">
    <source>
        <dbReference type="ARBA" id="ARBA00022756"/>
    </source>
</evidence>
<gene>
    <name evidence="5 7" type="primary">bioH</name>
    <name evidence="7" type="ORF">H1S06_03625</name>
</gene>
<dbReference type="InterPro" id="IPR010076">
    <property type="entry name" value="BioH"/>
</dbReference>
<comment type="pathway">
    <text evidence="5">Cofactor biosynthesis; biotin biosynthesis.</text>
</comment>
<name>A0A7W1WWR8_9GAMM</name>
<comment type="catalytic activity">
    <reaction evidence="5">
        <text>6-carboxyhexanoyl-[ACP] methyl ester + H2O = 6-carboxyhexanoyl-[ACP] + methanol + H(+)</text>
        <dbReference type="Rhea" id="RHEA:42700"/>
        <dbReference type="Rhea" id="RHEA-COMP:9955"/>
        <dbReference type="Rhea" id="RHEA-COMP:10186"/>
        <dbReference type="ChEBI" id="CHEBI:15377"/>
        <dbReference type="ChEBI" id="CHEBI:15378"/>
        <dbReference type="ChEBI" id="CHEBI:17790"/>
        <dbReference type="ChEBI" id="CHEBI:78846"/>
        <dbReference type="ChEBI" id="CHEBI:82735"/>
        <dbReference type="EC" id="3.1.1.85"/>
    </reaction>
</comment>
<keyword evidence="2 5" id="KW-0963">Cytoplasm</keyword>
<accession>A0A7W1WWR8</accession>
<evidence type="ECO:0000256" key="5">
    <source>
        <dbReference type="HAMAP-Rule" id="MF_01260"/>
    </source>
</evidence>
<dbReference type="GO" id="GO:0009102">
    <property type="term" value="P:biotin biosynthetic process"/>
    <property type="evidence" value="ECO:0007669"/>
    <property type="project" value="UniProtKB-UniRule"/>
</dbReference>
<dbReference type="AlphaFoldDB" id="A0A7W1WWR8"/>
<dbReference type="InterPro" id="IPR029058">
    <property type="entry name" value="AB_hydrolase_fold"/>
</dbReference>
<keyword evidence="8" id="KW-1185">Reference proteome</keyword>
<dbReference type="Pfam" id="PF12697">
    <property type="entry name" value="Abhydrolase_6"/>
    <property type="match status" value="1"/>
</dbReference>
<dbReference type="SUPFAM" id="SSF53474">
    <property type="entry name" value="alpha/beta-Hydrolases"/>
    <property type="match status" value="1"/>
</dbReference>
<reference evidence="7 8" key="1">
    <citation type="submission" date="2020-07" db="EMBL/GenBank/DDBJ databases">
        <title>Bacterium isolated from marien macroalgae.</title>
        <authorList>
            <person name="Zhu K."/>
            <person name="Lu D."/>
            <person name="Du Z."/>
        </authorList>
    </citation>
    <scope>NUCLEOTIDE SEQUENCE [LARGE SCALE GENOMIC DNA]</scope>
    <source>
        <strain evidence="7 8">3-1745</strain>
    </source>
</reference>
<dbReference type="PANTHER" id="PTHR43798">
    <property type="entry name" value="MONOACYLGLYCEROL LIPASE"/>
    <property type="match status" value="1"/>
</dbReference>
<dbReference type="GO" id="GO:0005737">
    <property type="term" value="C:cytoplasm"/>
    <property type="evidence" value="ECO:0007669"/>
    <property type="project" value="UniProtKB-SubCell"/>
</dbReference>
<comment type="subcellular location">
    <subcellularLocation>
        <location evidence="5">Cytoplasm</location>
    </subcellularLocation>
</comment>
<feature type="active site" description="Nucleophile" evidence="5">
    <location>
        <position position="80"/>
    </location>
</feature>
<feature type="domain" description="AB hydrolase-1" evidence="6">
    <location>
        <begin position="14"/>
        <end position="240"/>
    </location>
</feature>
<dbReference type="GO" id="GO:0016020">
    <property type="term" value="C:membrane"/>
    <property type="evidence" value="ECO:0007669"/>
    <property type="project" value="TreeGrafter"/>
</dbReference>
<evidence type="ECO:0000313" key="7">
    <source>
        <dbReference type="EMBL" id="MBA4501456.1"/>
    </source>
</evidence>
<comment type="function">
    <text evidence="5">The physiological role of BioH is to remove the methyl group introduced by BioC when the pimeloyl moiety is complete. It allows to synthesize pimeloyl-ACP via the fatty acid synthetic pathway through the hydrolysis of the ester bonds of pimeloyl-ACP esters.</text>
</comment>
<feature type="binding site" evidence="5">
    <location>
        <begin position="142"/>
        <end position="146"/>
    </location>
    <ligand>
        <name>substrate</name>
    </ligand>
</feature>
<protein>
    <recommendedName>
        <fullName evidence="5">Pimeloyl-[acyl-carrier protein] methyl ester esterase</fullName>
        <ecNumber evidence="5">3.1.1.85</ecNumber>
    </recommendedName>
    <alternativeName>
        <fullName evidence="5">Biotin synthesis protein BioH</fullName>
    </alternativeName>
    <alternativeName>
        <fullName evidence="5">Carboxylesterase BioH</fullName>
    </alternativeName>
</protein>
<evidence type="ECO:0000256" key="2">
    <source>
        <dbReference type="ARBA" id="ARBA00022490"/>
    </source>
</evidence>
<dbReference type="NCBIfam" id="TIGR01738">
    <property type="entry name" value="bioH"/>
    <property type="match status" value="1"/>
</dbReference>
<organism evidence="7 8">
    <name type="scientific">Marinobacterium marinum</name>
    <dbReference type="NCBI Taxonomy" id="2756129"/>
    <lineage>
        <taxon>Bacteria</taxon>
        <taxon>Pseudomonadati</taxon>
        <taxon>Pseudomonadota</taxon>
        <taxon>Gammaproteobacteria</taxon>
        <taxon>Oceanospirillales</taxon>
        <taxon>Oceanospirillaceae</taxon>
        <taxon>Marinobacterium</taxon>
    </lineage>
</organism>
<comment type="caution">
    <text evidence="7">The sequence shown here is derived from an EMBL/GenBank/DDBJ whole genome shotgun (WGS) entry which is preliminary data.</text>
</comment>
<comment type="subunit">
    <text evidence="5">Monomer.</text>
</comment>
<dbReference type="Proteomes" id="UP000538931">
    <property type="component" value="Unassembled WGS sequence"/>
</dbReference>
<dbReference type="EMBL" id="JACEMT010000035">
    <property type="protein sequence ID" value="MBA4501456.1"/>
    <property type="molecule type" value="Genomic_DNA"/>
</dbReference>
<dbReference type="HAMAP" id="MF_01260">
    <property type="entry name" value="Carboxylester"/>
    <property type="match status" value="1"/>
</dbReference>
<dbReference type="InterPro" id="IPR000073">
    <property type="entry name" value="AB_hydrolase_1"/>
</dbReference>
<dbReference type="InterPro" id="IPR050266">
    <property type="entry name" value="AB_hydrolase_sf"/>
</dbReference>
<evidence type="ECO:0000256" key="4">
    <source>
        <dbReference type="ARBA" id="ARBA00022801"/>
    </source>
</evidence>
<dbReference type="GO" id="GO:0090499">
    <property type="term" value="F:pimelyl-[acyl-carrier protein] methyl ester esterase activity"/>
    <property type="evidence" value="ECO:0007669"/>
    <property type="project" value="UniProtKB-EC"/>
</dbReference>
<dbReference type="EC" id="3.1.1.85" evidence="5"/>
<sequence>MSLWRETRGSGPDLVLLHGWGLSSGIWGAFAERLTAHYRVTLIDLPGLGRSAPAGDMSLMAVVDALLDRAPEAAHWLGWSLGGQLALAVAERAPERVRSLSLIAANPCFVARDDWPCAMVPEVYDAFVASLDGNETRTLQRFTALQTRGSTTARDELKRLKSVLAAAEPQALAPALRLLESDLRPALAGLNIPLQLILGAADQLVPVELATRAEGVNSRLVVHILEQSAHLPFVSHSEDVLIMLNALISEVDSVDAAR</sequence>
<proteinExistence type="inferred from homology"/>
<feature type="active site" evidence="5">
    <location>
        <position position="230"/>
    </location>
</feature>
<feature type="binding site" evidence="5">
    <location>
        <position position="20"/>
    </location>
    <ligand>
        <name>substrate</name>
    </ligand>
</feature>